<feature type="chain" id="PRO_5044262504" description="Ribophorin II" evidence="13">
    <location>
        <begin position="21"/>
        <end position="278"/>
    </location>
</feature>
<comment type="subcellular location">
    <subcellularLocation>
        <location evidence="2">Endoplasmic reticulum membrane</location>
        <topology evidence="2">Multi-pass membrane protein</topology>
    </subcellularLocation>
</comment>
<dbReference type="PANTHER" id="PTHR12640:SF0">
    <property type="entry name" value="DOLICHYL-DIPHOSPHOOLIGOSACCHARIDE--PROTEIN GLYCOSYLTRANSFERASE SUBUNIT 2"/>
    <property type="match status" value="1"/>
</dbReference>
<dbReference type="Pfam" id="PF23860">
    <property type="entry name" value="Ribophorin_II_3rd"/>
    <property type="match status" value="1"/>
</dbReference>
<reference evidence="16 17" key="1">
    <citation type="journal article" date="2018" name="Evol. Lett.">
        <title>Horizontal gene cluster transfer increased hallucinogenic mushroom diversity.</title>
        <authorList>
            <person name="Reynolds H.T."/>
            <person name="Vijayakumar V."/>
            <person name="Gluck-Thaler E."/>
            <person name="Korotkin H.B."/>
            <person name="Matheny P.B."/>
            <person name="Slot J.C."/>
        </authorList>
    </citation>
    <scope>NUCLEOTIDE SEQUENCE [LARGE SCALE GENOMIC DNA]</scope>
    <source>
        <strain evidence="16 17">2629</strain>
    </source>
</reference>
<proteinExistence type="inferred from homology"/>
<comment type="caution">
    <text evidence="16">The sequence shown here is derived from an EMBL/GenBank/DDBJ whole genome shotgun (WGS) entry which is preliminary data.</text>
</comment>
<comment type="function">
    <text evidence="1">Subunit of the oligosaccharyl transferase (OST) complex that catalyzes the initial transfer of a defined glycan (Glc(3)Man(9)GlcNAc(2) in eukaryotes) from the lipid carrier dolichol-pyrophosphate to an asparagine residue within an Asn-X-Ser/Thr consensus motif in nascent polypeptide chains, the first step in protein N-glycosylation. N-glycosylation occurs cotranslationally and the complex associates with the Sec61 complex at the channel-forming translocon complex that mediates protein translocation across the endoplasmic reticulum (ER). All subunits are required for a maximal enzyme activity.</text>
</comment>
<evidence type="ECO:0000256" key="13">
    <source>
        <dbReference type="SAM" id="SignalP"/>
    </source>
</evidence>
<dbReference type="OrthoDB" id="432292at2759"/>
<dbReference type="InParanoid" id="A0A409W2J5"/>
<evidence type="ECO:0000259" key="14">
    <source>
        <dbReference type="Pfam" id="PF23860"/>
    </source>
</evidence>
<keyword evidence="7" id="KW-0256">Endoplasmic reticulum</keyword>
<feature type="domain" description="Ribophorin II C-terminal" evidence="15">
    <location>
        <begin position="177"/>
        <end position="274"/>
    </location>
</feature>
<feature type="signal peptide" evidence="13">
    <location>
        <begin position="1"/>
        <end position="20"/>
    </location>
</feature>
<evidence type="ECO:0000313" key="17">
    <source>
        <dbReference type="Proteomes" id="UP000284842"/>
    </source>
</evidence>
<dbReference type="AlphaFoldDB" id="A0A409W2J5"/>
<accession>A0A409W2J5</accession>
<evidence type="ECO:0000256" key="1">
    <source>
        <dbReference type="ARBA" id="ARBA00002791"/>
    </source>
</evidence>
<name>A0A409W2J5_9AGAR</name>
<evidence type="ECO:0000313" key="16">
    <source>
        <dbReference type="EMBL" id="PPQ72726.1"/>
    </source>
</evidence>
<keyword evidence="5 12" id="KW-0812">Transmembrane</keyword>
<evidence type="ECO:0000256" key="8">
    <source>
        <dbReference type="ARBA" id="ARBA00022989"/>
    </source>
</evidence>
<evidence type="ECO:0000256" key="3">
    <source>
        <dbReference type="ARBA" id="ARBA00004922"/>
    </source>
</evidence>
<comment type="pathway">
    <text evidence="3">Protein modification; protein glycosylation.</text>
</comment>
<evidence type="ECO:0000256" key="9">
    <source>
        <dbReference type="ARBA" id="ARBA00023136"/>
    </source>
</evidence>
<dbReference type="UniPathway" id="UPA00378"/>
<dbReference type="Proteomes" id="UP000284842">
    <property type="component" value="Unassembled WGS sequence"/>
</dbReference>
<dbReference type="PANTHER" id="PTHR12640">
    <property type="entry name" value="RIBOPHORIN II"/>
    <property type="match status" value="1"/>
</dbReference>
<evidence type="ECO:0000256" key="6">
    <source>
        <dbReference type="ARBA" id="ARBA00022729"/>
    </source>
</evidence>
<protein>
    <recommendedName>
        <fullName evidence="11">Ribophorin II</fullName>
    </recommendedName>
    <alternativeName>
        <fullName evidence="10">Ribophorin-2</fullName>
    </alternativeName>
</protein>
<keyword evidence="17" id="KW-1185">Reference proteome</keyword>
<dbReference type="InterPro" id="IPR055374">
    <property type="entry name" value="Ribophorin_II_3rd"/>
</dbReference>
<dbReference type="Pfam" id="PF25147">
    <property type="entry name" value="Ribophorin_II_C"/>
    <property type="match status" value="1"/>
</dbReference>
<feature type="transmembrane region" description="Helical" evidence="12">
    <location>
        <begin position="247"/>
        <end position="267"/>
    </location>
</feature>
<keyword evidence="8 12" id="KW-1133">Transmembrane helix</keyword>
<dbReference type="GO" id="GO:0006487">
    <property type="term" value="P:protein N-linked glycosylation"/>
    <property type="evidence" value="ECO:0007669"/>
    <property type="project" value="TreeGrafter"/>
</dbReference>
<evidence type="ECO:0000256" key="10">
    <source>
        <dbReference type="ARBA" id="ARBA00030078"/>
    </source>
</evidence>
<dbReference type="STRING" id="181874.A0A409W2J5"/>
<organism evidence="16 17">
    <name type="scientific">Panaeolus cyanescens</name>
    <dbReference type="NCBI Taxonomy" id="181874"/>
    <lineage>
        <taxon>Eukaryota</taxon>
        <taxon>Fungi</taxon>
        <taxon>Dikarya</taxon>
        <taxon>Basidiomycota</taxon>
        <taxon>Agaricomycotina</taxon>
        <taxon>Agaricomycetes</taxon>
        <taxon>Agaricomycetidae</taxon>
        <taxon>Agaricales</taxon>
        <taxon>Agaricineae</taxon>
        <taxon>Galeropsidaceae</taxon>
        <taxon>Panaeolus</taxon>
    </lineage>
</organism>
<feature type="transmembrane region" description="Helical" evidence="12">
    <location>
        <begin position="222"/>
        <end position="241"/>
    </location>
</feature>
<evidence type="ECO:0000256" key="11">
    <source>
        <dbReference type="ARBA" id="ARBA00032139"/>
    </source>
</evidence>
<evidence type="ECO:0000256" key="12">
    <source>
        <dbReference type="SAM" id="Phobius"/>
    </source>
</evidence>
<evidence type="ECO:0000256" key="4">
    <source>
        <dbReference type="ARBA" id="ARBA00009038"/>
    </source>
</evidence>
<evidence type="ECO:0000256" key="7">
    <source>
        <dbReference type="ARBA" id="ARBA00022824"/>
    </source>
</evidence>
<keyword evidence="6 13" id="KW-0732">Signal</keyword>
<dbReference type="GO" id="GO:0008250">
    <property type="term" value="C:oligosaccharyltransferase complex"/>
    <property type="evidence" value="ECO:0007669"/>
    <property type="project" value="InterPro"/>
</dbReference>
<comment type="similarity">
    <text evidence="4">Belongs to the SWP1 family.</text>
</comment>
<dbReference type="InterPro" id="IPR056790">
    <property type="entry name" value="Ribophorin_II_C"/>
</dbReference>
<evidence type="ECO:0000256" key="5">
    <source>
        <dbReference type="ARBA" id="ARBA00022692"/>
    </source>
</evidence>
<evidence type="ECO:0000256" key="2">
    <source>
        <dbReference type="ARBA" id="ARBA00004477"/>
    </source>
</evidence>
<dbReference type="EMBL" id="NHTK01005855">
    <property type="protein sequence ID" value="PPQ72726.1"/>
    <property type="molecule type" value="Genomic_DNA"/>
</dbReference>
<dbReference type="InterPro" id="IPR008814">
    <property type="entry name" value="Swp1"/>
</dbReference>
<sequence length="278" mass="30589">MVSSSVWSLFLFALLAQASTLTLKSPRFTVLDSKGSQLRQESCVLTSKTLATPVQLDAKDTLKLAFQVVDQESGKGFQPHQTFLRFYDEKNNEEGIQPVRVTPGGKAKFDLNPSKPPLSLPPTPNQDPLKVSLIIGSSQHDPLTVELFDLILPASQPAPQHPDEASFRLRPEIQHTFRPDHKQPPKAISAIFSLLVAAPWLVLVGLWSQVAPSPTRAFSPSILPFIVSLGAFEGLLFWYWVDLKLGQVLLYGFFLAIPTILTGKQALTSIGGQRVGRK</sequence>
<feature type="transmembrane region" description="Helical" evidence="12">
    <location>
        <begin position="187"/>
        <end position="210"/>
    </location>
</feature>
<gene>
    <name evidence="16" type="ORF">CVT24_012560</name>
</gene>
<feature type="domain" description="Ribophorin II third" evidence="14">
    <location>
        <begin position="28"/>
        <end position="115"/>
    </location>
</feature>
<keyword evidence="9 12" id="KW-0472">Membrane</keyword>
<evidence type="ECO:0000259" key="15">
    <source>
        <dbReference type="Pfam" id="PF25147"/>
    </source>
</evidence>